<proteinExistence type="predicted"/>
<dbReference type="Pfam" id="PF22016">
    <property type="entry name" value="DUF6933"/>
    <property type="match status" value="1"/>
</dbReference>
<dbReference type="Proteomes" id="UP000194546">
    <property type="component" value="Unassembled WGS sequence"/>
</dbReference>
<dbReference type="RefSeq" id="WP_256928040.1">
    <property type="nucleotide sequence ID" value="NZ_NBTY01000203.1"/>
</dbReference>
<evidence type="ECO:0000313" key="2">
    <source>
        <dbReference type="EMBL" id="OTP66203.1"/>
    </source>
</evidence>
<sequence>MSFHPGRLIVLFSISTERAMLYLHCTKKLLDRLKPEVMAGGTSTTGLGNWYATALLWKPQIALFVNERTLLPVLIPLAPAAGMATRFPRFLAHVLAAHGIQPSFIEQELLHMQDVRYTKTTNRSVVGIMTQFCQFAEGYRGSDEMNDLVALSIRLARIPCGPLYRGPVFPDKALRELIGSGSLQ</sequence>
<evidence type="ECO:0000259" key="1">
    <source>
        <dbReference type="Pfam" id="PF22016"/>
    </source>
</evidence>
<evidence type="ECO:0000313" key="3">
    <source>
        <dbReference type="Proteomes" id="UP000194546"/>
    </source>
</evidence>
<dbReference type="InterPro" id="IPR053864">
    <property type="entry name" value="DUF6933"/>
</dbReference>
<comment type="caution">
    <text evidence="2">The sequence shown here is derived from an EMBL/GenBank/DDBJ whole genome shotgun (WGS) entry which is preliminary data.</text>
</comment>
<accession>A0A242M5T8</accession>
<dbReference type="EMBL" id="NBTY01000203">
    <property type="protein sequence ID" value="OTP66203.1"/>
    <property type="molecule type" value="Genomic_DNA"/>
</dbReference>
<protein>
    <recommendedName>
        <fullName evidence="1">DUF6933 domain-containing protein</fullName>
    </recommendedName>
</protein>
<gene>
    <name evidence="2" type="ORF">PAMC26510_35885</name>
</gene>
<dbReference type="AlphaFoldDB" id="A0A242M5T8"/>
<reference evidence="2 3" key="1">
    <citation type="submission" date="2017-03" db="EMBL/GenBank/DDBJ databases">
        <title>Genome analysis of strain PAMC 26510.</title>
        <authorList>
            <person name="Oh H.-M."/>
            <person name="Yang J.-A."/>
        </authorList>
    </citation>
    <scope>NUCLEOTIDE SEQUENCE [LARGE SCALE GENOMIC DNA]</scope>
    <source>
        <strain evidence="2 3">PAMC 26510</strain>
    </source>
</reference>
<organism evidence="2 3">
    <name type="scientific">Caballeronia sordidicola</name>
    <name type="common">Burkholderia sordidicola</name>
    <dbReference type="NCBI Taxonomy" id="196367"/>
    <lineage>
        <taxon>Bacteria</taxon>
        <taxon>Pseudomonadati</taxon>
        <taxon>Pseudomonadota</taxon>
        <taxon>Betaproteobacteria</taxon>
        <taxon>Burkholderiales</taxon>
        <taxon>Burkholderiaceae</taxon>
        <taxon>Caballeronia</taxon>
    </lineage>
</organism>
<feature type="domain" description="DUF6933" evidence="1">
    <location>
        <begin position="22"/>
        <end position="173"/>
    </location>
</feature>
<name>A0A242M5T8_CABSO</name>